<protein>
    <submittedName>
        <fullName evidence="1">DNA-binding protein</fullName>
    </submittedName>
</protein>
<organism evidence="1 2">
    <name type="scientific">Anoxybacteroides rupiense</name>
    <dbReference type="NCBI Taxonomy" id="311460"/>
    <lineage>
        <taxon>Bacteria</taxon>
        <taxon>Bacillati</taxon>
        <taxon>Bacillota</taxon>
        <taxon>Bacilli</taxon>
        <taxon>Bacillales</taxon>
        <taxon>Anoxybacillaceae</taxon>
        <taxon>Anoxybacteroides</taxon>
    </lineage>
</organism>
<dbReference type="GO" id="GO:0003677">
    <property type="term" value="F:DNA binding"/>
    <property type="evidence" value="ECO:0007669"/>
    <property type="project" value="UniProtKB-KW"/>
</dbReference>
<evidence type="ECO:0000313" key="2">
    <source>
        <dbReference type="Proteomes" id="UP001213979"/>
    </source>
</evidence>
<dbReference type="EMBL" id="JAQOTG010000036">
    <property type="protein sequence ID" value="MDE8565721.1"/>
    <property type="molecule type" value="Genomic_DNA"/>
</dbReference>
<gene>
    <name evidence="1" type="ORF">PNH38_17960</name>
</gene>
<keyword evidence="1" id="KW-0238">DNA-binding</keyword>
<accession>A0ABT5WC74</accession>
<sequence>MGTILESGEKMRQPTKEEVVDKLKMILQGKLTREEAADWASEYVMQDEPNISDETVWELLQIVSGVDLKDGPDEYLHVEQDVMDWITKYSD</sequence>
<reference evidence="1 2" key="1">
    <citation type="submission" date="2023-01" db="EMBL/GenBank/DDBJ databases">
        <title>Genome-based reclassification of Anoxybacillus geothermalis as a later heterotypic synonym of Anoxybacillus rupiensis.</title>
        <authorList>
            <person name="Inan Bektas K."/>
            <person name="Canakci S."/>
            <person name="Belduz A.A."/>
            <person name="Guler H.H."/>
        </authorList>
    </citation>
    <scope>NUCLEOTIDE SEQUENCE [LARGE SCALE GENOMIC DNA]</scope>
    <source>
        <strain evidence="1 2">DSM 17127</strain>
    </source>
</reference>
<proteinExistence type="predicted"/>
<comment type="caution">
    <text evidence="1">The sequence shown here is derived from an EMBL/GenBank/DDBJ whole genome shotgun (WGS) entry which is preliminary data.</text>
</comment>
<dbReference type="Proteomes" id="UP001213979">
    <property type="component" value="Unassembled WGS sequence"/>
</dbReference>
<evidence type="ECO:0000313" key="1">
    <source>
        <dbReference type="EMBL" id="MDE8565721.1"/>
    </source>
</evidence>
<name>A0ABT5WC74_9BACL</name>
<keyword evidence="2" id="KW-1185">Reference proteome</keyword>